<dbReference type="EMBL" id="BAABGJ010000008">
    <property type="protein sequence ID" value="GAA4333835.1"/>
    <property type="molecule type" value="Genomic_DNA"/>
</dbReference>
<accession>A0ABP8H3D6</accession>
<evidence type="ECO:0000259" key="4">
    <source>
        <dbReference type="PROSITE" id="PS50893"/>
    </source>
</evidence>
<keyword evidence="3" id="KW-0067">ATP-binding</keyword>
<dbReference type="PROSITE" id="PS50893">
    <property type="entry name" value="ABC_TRANSPORTER_2"/>
    <property type="match status" value="1"/>
</dbReference>
<evidence type="ECO:0000256" key="2">
    <source>
        <dbReference type="ARBA" id="ARBA00022741"/>
    </source>
</evidence>
<sequence>MLAEPEPVSETALHGSQAGVAASIELHNVSFRYAPDEPWIVKDLSLKIEAGESVAIAGPSGCGKTTLLKLMLGQLVPQEGSVSMGGVPLRQLGLRHYREQIGVVMQDDRLFAGSIAENIGLFDAQLDHDRIEEAARRAFLHEEICRMPMGYDTLVGDMGAALSGGQRQRVVLARALYRRPRILFLDEATSHLDTATENAINRAVLQLDMTRIVIAHRQQTLEAMERVIDLFRCSHRWPTLAEKARAA</sequence>
<feature type="domain" description="ABC transporter" evidence="4">
    <location>
        <begin position="24"/>
        <end position="247"/>
    </location>
</feature>
<dbReference type="InterPro" id="IPR027417">
    <property type="entry name" value="P-loop_NTPase"/>
</dbReference>
<organism evidence="5 6">
    <name type="scientific">Variovorax defluvii</name>
    <dbReference type="NCBI Taxonomy" id="913761"/>
    <lineage>
        <taxon>Bacteria</taxon>
        <taxon>Pseudomonadati</taxon>
        <taxon>Pseudomonadota</taxon>
        <taxon>Betaproteobacteria</taxon>
        <taxon>Burkholderiales</taxon>
        <taxon>Comamonadaceae</taxon>
        <taxon>Variovorax</taxon>
    </lineage>
</organism>
<protein>
    <recommendedName>
        <fullName evidence="4">ABC transporter domain-containing protein</fullName>
    </recommendedName>
</protein>
<evidence type="ECO:0000313" key="5">
    <source>
        <dbReference type="EMBL" id="GAA4333835.1"/>
    </source>
</evidence>
<keyword evidence="2" id="KW-0547">Nucleotide-binding</keyword>
<dbReference type="PROSITE" id="PS00211">
    <property type="entry name" value="ABC_TRANSPORTER_1"/>
    <property type="match status" value="1"/>
</dbReference>
<evidence type="ECO:0000256" key="3">
    <source>
        <dbReference type="ARBA" id="ARBA00022840"/>
    </source>
</evidence>
<dbReference type="SUPFAM" id="SSF52540">
    <property type="entry name" value="P-loop containing nucleoside triphosphate hydrolases"/>
    <property type="match status" value="1"/>
</dbReference>
<dbReference type="SMART" id="SM00382">
    <property type="entry name" value="AAA"/>
    <property type="match status" value="1"/>
</dbReference>
<gene>
    <name evidence="5" type="ORF">GCM10023165_09230</name>
</gene>
<dbReference type="PANTHER" id="PTHR24221">
    <property type="entry name" value="ATP-BINDING CASSETTE SUB-FAMILY B"/>
    <property type="match status" value="1"/>
</dbReference>
<dbReference type="InterPro" id="IPR017871">
    <property type="entry name" value="ABC_transporter-like_CS"/>
</dbReference>
<dbReference type="InterPro" id="IPR039421">
    <property type="entry name" value="Type_1_exporter"/>
</dbReference>
<dbReference type="Pfam" id="PF00005">
    <property type="entry name" value="ABC_tran"/>
    <property type="match status" value="1"/>
</dbReference>
<proteinExistence type="predicted"/>
<dbReference type="InterPro" id="IPR003439">
    <property type="entry name" value="ABC_transporter-like_ATP-bd"/>
</dbReference>
<dbReference type="InterPro" id="IPR003593">
    <property type="entry name" value="AAA+_ATPase"/>
</dbReference>
<evidence type="ECO:0000313" key="6">
    <source>
        <dbReference type="Proteomes" id="UP001500975"/>
    </source>
</evidence>
<dbReference type="PANTHER" id="PTHR24221:SF606">
    <property type="entry name" value="COLICIN V SECRETION-PROCESSING ATP-BINDING PROTEIN"/>
    <property type="match status" value="1"/>
</dbReference>
<keyword evidence="6" id="KW-1185">Reference proteome</keyword>
<keyword evidence="1" id="KW-0472">Membrane</keyword>
<evidence type="ECO:0000256" key="1">
    <source>
        <dbReference type="ARBA" id="ARBA00022475"/>
    </source>
</evidence>
<dbReference type="Proteomes" id="UP001500975">
    <property type="component" value="Unassembled WGS sequence"/>
</dbReference>
<dbReference type="Gene3D" id="3.40.50.300">
    <property type="entry name" value="P-loop containing nucleotide triphosphate hydrolases"/>
    <property type="match status" value="1"/>
</dbReference>
<comment type="caution">
    <text evidence="5">The sequence shown here is derived from an EMBL/GenBank/DDBJ whole genome shotgun (WGS) entry which is preliminary data.</text>
</comment>
<keyword evidence="1" id="KW-1003">Cell membrane</keyword>
<reference evidence="6" key="1">
    <citation type="journal article" date="2019" name="Int. J. Syst. Evol. Microbiol.">
        <title>The Global Catalogue of Microorganisms (GCM) 10K type strain sequencing project: providing services to taxonomists for standard genome sequencing and annotation.</title>
        <authorList>
            <consortium name="The Broad Institute Genomics Platform"/>
            <consortium name="The Broad Institute Genome Sequencing Center for Infectious Disease"/>
            <person name="Wu L."/>
            <person name="Ma J."/>
        </authorList>
    </citation>
    <scope>NUCLEOTIDE SEQUENCE [LARGE SCALE GENOMIC DNA]</scope>
    <source>
        <strain evidence="6">JCM 17804</strain>
    </source>
</reference>
<name>A0ABP8H3D6_9BURK</name>